<feature type="domain" description="Helicase C-terminal" evidence="9">
    <location>
        <begin position="230"/>
        <end position="377"/>
    </location>
</feature>
<comment type="similarity">
    <text evidence="5">Belongs to the DEAD box helicase family.</text>
</comment>
<sequence length="460" mass="52624">MNNTFTDSRIRPELQEGLKKIHFTEPTKVQEKVIPAMLSKVNVVVQAATGSGKTHSYLVPVFNDIDENSNYVQAIITAPSRELADQLYQVAKSLRKASGLNISIEHLAGGTDRERQLEKIQNKKPQLIIATPGRLLDFVEKKVFPVDLVKDFIIDEADMTLDMGFLADIDKVAAKLPKDVLFAAFSATIPVKLSNFLRKYMAHPDEIVIDNPAIIAPTIKNDLLDVGSKDKKNVLYKLLTMGQPYLALVFANTKQKVDELTHFLQDQGLKVAKIHGGITERERKRTLRQVEQGQYQYVVASDLAARGLDIDGVSLVINYEVPRDLEFVIHRIGRTGRNGLSGHAITLIREEEMNRIEELEKMGVHFDFVEIKNGELVPRKHYRSRDNRQAKGRKLDTKIVGYVKKEKRKRKPGYKKKIKRAIQEDNRQKRKIEQRHEIRRAKRQRKRRREPKCKIVCGNV</sequence>
<comment type="caution">
    <text evidence="11">The sequence shown here is derived from an EMBL/GenBank/DDBJ whole genome shotgun (WGS) entry which is preliminary data.</text>
</comment>
<dbReference type="Proteomes" id="UP000051223">
    <property type="component" value="Unassembled WGS sequence"/>
</dbReference>
<dbReference type="CDD" id="cd18787">
    <property type="entry name" value="SF2_C_DEAD"/>
    <property type="match status" value="1"/>
</dbReference>
<feature type="compositionally biased region" description="Basic residues" evidence="7">
    <location>
        <begin position="428"/>
        <end position="451"/>
    </location>
</feature>
<evidence type="ECO:0000313" key="12">
    <source>
        <dbReference type="Proteomes" id="UP000051223"/>
    </source>
</evidence>
<dbReference type="AlphaFoldDB" id="A0A0R1YEX9"/>
<dbReference type="CDD" id="cd00268">
    <property type="entry name" value="DEADc"/>
    <property type="match status" value="1"/>
</dbReference>
<dbReference type="GO" id="GO:0005524">
    <property type="term" value="F:ATP binding"/>
    <property type="evidence" value="ECO:0007669"/>
    <property type="project" value="UniProtKB-KW"/>
</dbReference>
<evidence type="ECO:0000256" key="4">
    <source>
        <dbReference type="ARBA" id="ARBA00022840"/>
    </source>
</evidence>
<accession>A0A0R1YEX9</accession>
<dbReference type="InterPro" id="IPR027417">
    <property type="entry name" value="P-loop_NTPase"/>
</dbReference>
<evidence type="ECO:0000256" key="5">
    <source>
        <dbReference type="ARBA" id="ARBA00038437"/>
    </source>
</evidence>
<feature type="compositionally biased region" description="Basic residues" evidence="7">
    <location>
        <begin position="407"/>
        <end position="420"/>
    </location>
</feature>
<dbReference type="SMART" id="SM00487">
    <property type="entry name" value="DEXDc"/>
    <property type="match status" value="1"/>
</dbReference>
<dbReference type="PROSITE" id="PS51194">
    <property type="entry name" value="HELICASE_CTER"/>
    <property type="match status" value="1"/>
</dbReference>
<protein>
    <submittedName>
        <fullName evidence="11">DEAD DEAH box family ATP-dependent RNA helicase</fullName>
    </submittedName>
</protein>
<evidence type="ECO:0000256" key="2">
    <source>
        <dbReference type="ARBA" id="ARBA00022801"/>
    </source>
</evidence>
<dbReference type="GO" id="GO:0003724">
    <property type="term" value="F:RNA helicase activity"/>
    <property type="evidence" value="ECO:0007669"/>
    <property type="project" value="InterPro"/>
</dbReference>
<dbReference type="GO" id="GO:0005829">
    <property type="term" value="C:cytosol"/>
    <property type="evidence" value="ECO:0007669"/>
    <property type="project" value="TreeGrafter"/>
</dbReference>
<proteinExistence type="inferred from homology"/>
<evidence type="ECO:0000256" key="3">
    <source>
        <dbReference type="ARBA" id="ARBA00022806"/>
    </source>
</evidence>
<dbReference type="GO" id="GO:0016787">
    <property type="term" value="F:hydrolase activity"/>
    <property type="evidence" value="ECO:0007669"/>
    <property type="project" value="UniProtKB-KW"/>
</dbReference>
<dbReference type="eggNOG" id="COG0513">
    <property type="taxonomic scope" value="Bacteria"/>
</dbReference>
<dbReference type="InterPro" id="IPR014001">
    <property type="entry name" value="Helicase_ATP-bd"/>
</dbReference>
<evidence type="ECO:0000259" key="10">
    <source>
        <dbReference type="PROSITE" id="PS51195"/>
    </source>
</evidence>
<evidence type="ECO:0000259" key="8">
    <source>
        <dbReference type="PROSITE" id="PS51192"/>
    </source>
</evidence>
<evidence type="ECO:0000256" key="1">
    <source>
        <dbReference type="ARBA" id="ARBA00022741"/>
    </source>
</evidence>
<dbReference type="PANTHER" id="PTHR47959">
    <property type="entry name" value="ATP-DEPENDENT RNA HELICASE RHLE-RELATED"/>
    <property type="match status" value="1"/>
</dbReference>
<evidence type="ECO:0000313" key="11">
    <source>
        <dbReference type="EMBL" id="KRM40898.1"/>
    </source>
</evidence>
<evidence type="ECO:0000256" key="6">
    <source>
        <dbReference type="PROSITE-ProRule" id="PRU00552"/>
    </source>
</evidence>
<dbReference type="STRING" id="1423754.FC39_GL001542"/>
<evidence type="ECO:0000259" key="9">
    <source>
        <dbReference type="PROSITE" id="PS51194"/>
    </source>
</evidence>
<organism evidence="11 12">
    <name type="scientific">Lactobacillus hamsteri DSM 5661 = JCM 6256</name>
    <dbReference type="NCBI Taxonomy" id="1423754"/>
    <lineage>
        <taxon>Bacteria</taxon>
        <taxon>Bacillati</taxon>
        <taxon>Bacillota</taxon>
        <taxon>Bacilli</taxon>
        <taxon>Lactobacillales</taxon>
        <taxon>Lactobacillaceae</taxon>
        <taxon>Lactobacillus</taxon>
    </lineage>
</organism>
<dbReference type="InterPro" id="IPR050079">
    <property type="entry name" value="DEAD_box_RNA_helicase"/>
</dbReference>
<evidence type="ECO:0000256" key="7">
    <source>
        <dbReference type="SAM" id="MobiDB-lite"/>
    </source>
</evidence>
<dbReference type="Pfam" id="PF00271">
    <property type="entry name" value="Helicase_C"/>
    <property type="match status" value="1"/>
</dbReference>
<feature type="domain" description="Helicase ATP-binding" evidence="8">
    <location>
        <begin position="34"/>
        <end position="207"/>
    </location>
</feature>
<dbReference type="PATRIC" id="fig|1423754.3.peg.1587"/>
<dbReference type="InterPro" id="IPR001650">
    <property type="entry name" value="Helicase_C-like"/>
</dbReference>
<feature type="short sequence motif" description="Q motif" evidence="6">
    <location>
        <begin position="3"/>
        <end position="31"/>
    </location>
</feature>
<dbReference type="PROSITE" id="PS51192">
    <property type="entry name" value="HELICASE_ATP_BIND_1"/>
    <property type="match status" value="1"/>
</dbReference>
<dbReference type="GO" id="GO:0003676">
    <property type="term" value="F:nucleic acid binding"/>
    <property type="evidence" value="ECO:0007669"/>
    <property type="project" value="InterPro"/>
</dbReference>
<dbReference type="Gene3D" id="3.40.50.300">
    <property type="entry name" value="P-loop containing nucleotide triphosphate hydrolases"/>
    <property type="match status" value="2"/>
</dbReference>
<gene>
    <name evidence="11" type="ORF">FC39_GL001542</name>
</gene>
<keyword evidence="4" id="KW-0067">ATP-binding</keyword>
<name>A0A0R1YEX9_9LACO</name>
<feature type="domain" description="DEAD-box RNA helicase Q" evidence="10">
    <location>
        <begin position="3"/>
        <end position="31"/>
    </location>
</feature>
<feature type="region of interest" description="Disordered" evidence="7">
    <location>
        <begin position="407"/>
        <end position="460"/>
    </location>
</feature>
<dbReference type="EMBL" id="AZGI01000005">
    <property type="protein sequence ID" value="KRM40898.1"/>
    <property type="molecule type" value="Genomic_DNA"/>
</dbReference>
<dbReference type="RefSeq" id="WP_056941400.1">
    <property type="nucleotide sequence ID" value="NZ_AZGI01000005.1"/>
</dbReference>
<dbReference type="InterPro" id="IPR044742">
    <property type="entry name" value="DEAD/DEAH_RhlB"/>
</dbReference>
<keyword evidence="12" id="KW-1185">Reference proteome</keyword>
<dbReference type="SMART" id="SM00490">
    <property type="entry name" value="HELICc"/>
    <property type="match status" value="1"/>
</dbReference>
<dbReference type="PANTHER" id="PTHR47959:SF1">
    <property type="entry name" value="ATP-DEPENDENT RNA HELICASE DBPA"/>
    <property type="match status" value="1"/>
</dbReference>
<dbReference type="PROSITE" id="PS51195">
    <property type="entry name" value="Q_MOTIF"/>
    <property type="match status" value="1"/>
</dbReference>
<keyword evidence="3 11" id="KW-0347">Helicase</keyword>
<dbReference type="InterPro" id="IPR014014">
    <property type="entry name" value="RNA_helicase_DEAD_Q_motif"/>
</dbReference>
<dbReference type="InterPro" id="IPR011545">
    <property type="entry name" value="DEAD/DEAH_box_helicase_dom"/>
</dbReference>
<dbReference type="SUPFAM" id="SSF52540">
    <property type="entry name" value="P-loop containing nucleoside triphosphate hydrolases"/>
    <property type="match status" value="1"/>
</dbReference>
<reference evidence="11 12" key="1">
    <citation type="journal article" date="2015" name="Genome Announc.">
        <title>Expanding the biotechnology potential of lactobacilli through comparative genomics of 213 strains and associated genera.</title>
        <authorList>
            <person name="Sun Z."/>
            <person name="Harris H.M."/>
            <person name="McCann A."/>
            <person name="Guo C."/>
            <person name="Argimon S."/>
            <person name="Zhang W."/>
            <person name="Yang X."/>
            <person name="Jeffery I.B."/>
            <person name="Cooney J.C."/>
            <person name="Kagawa T.F."/>
            <person name="Liu W."/>
            <person name="Song Y."/>
            <person name="Salvetti E."/>
            <person name="Wrobel A."/>
            <person name="Rasinkangas P."/>
            <person name="Parkhill J."/>
            <person name="Rea M.C."/>
            <person name="O'Sullivan O."/>
            <person name="Ritari J."/>
            <person name="Douillard F.P."/>
            <person name="Paul Ross R."/>
            <person name="Yang R."/>
            <person name="Briner A.E."/>
            <person name="Felis G.E."/>
            <person name="de Vos W.M."/>
            <person name="Barrangou R."/>
            <person name="Klaenhammer T.R."/>
            <person name="Caufield P.W."/>
            <person name="Cui Y."/>
            <person name="Zhang H."/>
            <person name="O'Toole P.W."/>
        </authorList>
    </citation>
    <scope>NUCLEOTIDE SEQUENCE [LARGE SCALE GENOMIC DNA]</scope>
    <source>
        <strain evidence="11 12">DSM 5661</strain>
    </source>
</reference>
<dbReference type="Pfam" id="PF00270">
    <property type="entry name" value="DEAD"/>
    <property type="match status" value="1"/>
</dbReference>
<keyword evidence="1" id="KW-0547">Nucleotide-binding</keyword>
<keyword evidence="2" id="KW-0378">Hydrolase</keyword>